<dbReference type="InterPro" id="IPR000276">
    <property type="entry name" value="GPCR_Rhodpsn"/>
</dbReference>
<dbReference type="Gene3D" id="1.20.1070.10">
    <property type="entry name" value="Rhodopsin 7-helix transmembrane proteins"/>
    <property type="match status" value="1"/>
</dbReference>
<comment type="similarity">
    <text evidence="9">Belongs to the G-protein coupled receptor 1 family.</text>
</comment>
<keyword evidence="5 9" id="KW-0297">G-protein coupled receptor</keyword>
<keyword evidence="13" id="KW-1185">Reference proteome</keyword>
<keyword evidence="3 9" id="KW-0812">Transmembrane</keyword>
<feature type="domain" description="G-protein coupled receptors family 1 profile" evidence="12">
    <location>
        <begin position="59"/>
        <end position="291"/>
    </location>
</feature>
<dbReference type="PROSITE" id="PS50262">
    <property type="entry name" value="G_PROTEIN_RECEP_F1_2"/>
    <property type="match status" value="1"/>
</dbReference>
<evidence type="ECO:0000256" key="8">
    <source>
        <dbReference type="ARBA" id="ARBA00023224"/>
    </source>
</evidence>
<keyword evidence="4 11" id="KW-1133">Transmembrane helix</keyword>
<dbReference type="FunFam" id="1.20.1070.10:FF:000140">
    <property type="entry name" value="Mas-related G-protein coupled receptor member X2"/>
    <property type="match status" value="1"/>
</dbReference>
<dbReference type="InterPro" id="IPR026234">
    <property type="entry name" value="MRGPCRFAMILY"/>
</dbReference>
<feature type="transmembrane region" description="Helical" evidence="11">
    <location>
        <begin position="43"/>
        <end position="67"/>
    </location>
</feature>
<evidence type="ECO:0000256" key="10">
    <source>
        <dbReference type="SAM" id="MobiDB-lite"/>
    </source>
</evidence>
<feature type="region of interest" description="Disordered" evidence="10">
    <location>
        <begin position="322"/>
        <end position="343"/>
    </location>
</feature>
<feature type="transmembrane region" description="Helical" evidence="11">
    <location>
        <begin position="79"/>
        <end position="99"/>
    </location>
</feature>
<dbReference type="GO" id="GO:0004930">
    <property type="term" value="F:G protein-coupled receptor activity"/>
    <property type="evidence" value="ECO:0007669"/>
    <property type="project" value="UniProtKB-KW"/>
</dbReference>
<feature type="transmembrane region" description="Helical" evidence="11">
    <location>
        <begin position="111"/>
        <end position="135"/>
    </location>
</feature>
<evidence type="ECO:0000313" key="14">
    <source>
        <dbReference type="RefSeq" id="XP_019506912.1"/>
    </source>
</evidence>
<accession>A0A8B7S0Q2</accession>
<dbReference type="Pfam" id="PF00001">
    <property type="entry name" value="7tm_1"/>
    <property type="match status" value="1"/>
</dbReference>
<evidence type="ECO:0000256" key="6">
    <source>
        <dbReference type="ARBA" id="ARBA00023136"/>
    </source>
</evidence>
<evidence type="ECO:0000256" key="5">
    <source>
        <dbReference type="ARBA" id="ARBA00023040"/>
    </source>
</evidence>
<name>A0A8B7S0Q2_HIPAR</name>
<dbReference type="SUPFAM" id="SSF81321">
    <property type="entry name" value="Family A G protein-coupled receptor-like"/>
    <property type="match status" value="1"/>
</dbReference>
<dbReference type="KEGG" id="hai:109387471"/>
<evidence type="ECO:0000259" key="12">
    <source>
        <dbReference type="PROSITE" id="PS50262"/>
    </source>
</evidence>
<dbReference type="PANTHER" id="PTHR11334">
    <property type="entry name" value="MAS-RELATED G-PROTEIN COUPLED RECEPTOR"/>
    <property type="match status" value="1"/>
</dbReference>
<comment type="subcellular location">
    <subcellularLocation>
        <location evidence="1">Cell membrane</location>
        <topology evidence="1">Multi-pass membrane protein</topology>
    </subcellularLocation>
</comment>
<organism evidence="13 14">
    <name type="scientific">Hipposideros armiger</name>
    <name type="common">Great Himalayan leaf-nosed bat</name>
    <dbReference type="NCBI Taxonomy" id="186990"/>
    <lineage>
        <taxon>Eukaryota</taxon>
        <taxon>Metazoa</taxon>
        <taxon>Chordata</taxon>
        <taxon>Craniata</taxon>
        <taxon>Vertebrata</taxon>
        <taxon>Euteleostomi</taxon>
        <taxon>Mammalia</taxon>
        <taxon>Eutheria</taxon>
        <taxon>Laurasiatheria</taxon>
        <taxon>Chiroptera</taxon>
        <taxon>Yinpterochiroptera</taxon>
        <taxon>Rhinolophoidea</taxon>
        <taxon>Hipposideridae</taxon>
        <taxon>Hipposideros</taxon>
    </lineage>
</organism>
<dbReference type="PRINTS" id="PR00237">
    <property type="entry name" value="GPCRRHODOPSN"/>
</dbReference>
<keyword evidence="6 11" id="KW-0472">Membrane</keyword>
<evidence type="ECO:0000256" key="9">
    <source>
        <dbReference type="RuleBase" id="RU000688"/>
    </source>
</evidence>
<dbReference type="RefSeq" id="XP_019506912.1">
    <property type="nucleotide sequence ID" value="XM_019651367.1"/>
</dbReference>
<dbReference type="InterPro" id="IPR017452">
    <property type="entry name" value="GPCR_Rhodpsn_7TM"/>
</dbReference>
<dbReference type="PRINTS" id="PR02108">
    <property type="entry name" value="MRGPCRFAMILY"/>
</dbReference>
<protein>
    <submittedName>
        <fullName evidence="14">Mas-related G-protein coupled receptor member X2-like</fullName>
    </submittedName>
</protein>
<feature type="transmembrane region" description="Helical" evidence="11">
    <location>
        <begin position="274"/>
        <end position="294"/>
    </location>
</feature>
<dbReference type="Proteomes" id="UP000694851">
    <property type="component" value="Unplaced"/>
</dbReference>
<dbReference type="AlphaFoldDB" id="A0A8B7S0Q2"/>
<evidence type="ECO:0000256" key="2">
    <source>
        <dbReference type="ARBA" id="ARBA00022475"/>
    </source>
</evidence>
<gene>
    <name evidence="14" type="primary">LOC109387471</name>
</gene>
<dbReference type="PROSITE" id="PS00237">
    <property type="entry name" value="G_PROTEIN_RECEP_F1_1"/>
    <property type="match status" value="1"/>
</dbReference>
<evidence type="ECO:0000313" key="13">
    <source>
        <dbReference type="Proteomes" id="UP000694851"/>
    </source>
</evidence>
<evidence type="ECO:0000256" key="4">
    <source>
        <dbReference type="ARBA" id="ARBA00022989"/>
    </source>
</evidence>
<evidence type="ECO:0000256" key="11">
    <source>
        <dbReference type="SAM" id="Phobius"/>
    </source>
</evidence>
<dbReference type="PANTHER" id="PTHR11334:SF29">
    <property type="entry name" value="MAS-RELATED G-PROTEIN COUPLED RECEPTOR MEMBER X2"/>
    <property type="match status" value="1"/>
</dbReference>
<keyword evidence="8 9" id="KW-0807">Transducer</keyword>
<evidence type="ECO:0000256" key="1">
    <source>
        <dbReference type="ARBA" id="ARBA00004651"/>
    </source>
</evidence>
<dbReference type="OrthoDB" id="9631784at2759"/>
<evidence type="ECO:0000256" key="7">
    <source>
        <dbReference type="ARBA" id="ARBA00023170"/>
    </source>
</evidence>
<keyword evidence="2" id="KW-1003">Cell membrane</keyword>
<feature type="transmembrane region" description="Helical" evidence="11">
    <location>
        <begin position="156"/>
        <end position="175"/>
    </location>
</feature>
<proteinExistence type="inferred from homology"/>
<reference evidence="14" key="1">
    <citation type="submission" date="2025-08" db="UniProtKB">
        <authorList>
            <consortium name="RefSeq"/>
        </authorList>
    </citation>
    <scope>IDENTIFICATION</scope>
    <source>
        <tissue evidence="14">Muscle</tissue>
    </source>
</reference>
<sequence>MALSGSSGEFPSINATVATWGTTFSPMNGSDQDPPQNIDMGTLILVSLMAIIAMVGLAGNAVVLWFLGFRMQRNTFSVYILNLAGADFLLLCCQIVHSLEILSNNFHSISISIYSFFFTVFNFAYITGLSLLSAISTERCLSVLWPIWYRCHRPRHMSPVMCALLWALSLLLSILEEKFCVFLVWDLDHISCSALDLLIAGWLIFLFVFLSGSSLALVTRLLCGFQRVQMTRPYVTVLLTVLVFLLCGLPWGIHWFLLYWVNNNLYKLSLPLQLVSYVLCSVNSCANPIIYFFVGSFRQQWRRRRQTLKLVLQRALQDFPEGDEHGGSLPQEALEMSGSSLVS</sequence>
<feature type="transmembrane region" description="Helical" evidence="11">
    <location>
        <begin position="195"/>
        <end position="222"/>
    </location>
</feature>
<feature type="transmembrane region" description="Helical" evidence="11">
    <location>
        <begin position="234"/>
        <end position="254"/>
    </location>
</feature>
<dbReference type="GO" id="GO:0005886">
    <property type="term" value="C:plasma membrane"/>
    <property type="evidence" value="ECO:0007669"/>
    <property type="project" value="UniProtKB-SubCell"/>
</dbReference>
<dbReference type="GeneID" id="109387471"/>
<keyword evidence="7 9" id="KW-0675">Receptor</keyword>
<evidence type="ECO:0000256" key="3">
    <source>
        <dbReference type="ARBA" id="ARBA00022692"/>
    </source>
</evidence>